<evidence type="ECO:0000313" key="2">
    <source>
        <dbReference type="Proteomes" id="UP000004994"/>
    </source>
</evidence>
<reference evidence="1" key="1">
    <citation type="journal article" date="2012" name="Nature">
        <title>The tomato genome sequence provides insights into fleshy fruit evolution.</title>
        <authorList>
            <consortium name="Tomato Genome Consortium"/>
        </authorList>
    </citation>
    <scope>NUCLEOTIDE SEQUENCE [LARGE SCALE GENOMIC DNA]</scope>
    <source>
        <strain evidence="1">cv. Heinz 1706</strain>
    </source>
</reference>
<dbReference type="Proteomes" id="UP000004994">
    <property type="component" value="Chromosome 3"/>
</dbReference>
<organism evidence="1">
    <name type="scientific">Solanum lycopersicum</name>
    <name type="common">Tomato</name>
    <name type="synonym">Lycopersicon esculentum</name>
    <dbReference type="NCBI Taxonomy" id="4081"/>
    <lineage>
        <taxon>Eukaryota</taxon>
        <taxon>Viridiplantae</taxon>
        <taxon>Streptophyta</taxon>
        <taxon>Embryophyta</taxon>
        <taxon>Tracheophyta</taxon>
        <taxon>Spermatophyta</taxon>
        <taxon>Magnoliopsida</taxon>
        <taxon>eudicotyledons</taxon>
        <taxon>Gunneridae</taxon>
        <taxon>Pentapetalae</taxon>
        <taxon>asterids</taxon>
        <taxon>lamiids</taxon>
        <taxon>Solanales</taxon>
        <taxon>Solanaceae</taxon>
        <taxon>Solanoideae</taxon>
        <taxon>Solaneae</taxon>
        <taxon>Solanum</taxon>
        <taxon>Solanum subgen. Lycopersicon</taxon>
    </lineage>
</organism>
<dbReference type="Gramene" id="Solyc03g059314.1.1">
    <property type="protein sequence ID" value="Solyc03g059314.1.1"/>
    <property type="gene ID" value="Solyc03g059314.1"/>
</dbReference>
<dbReference type="InParanoid" id="A0A3Q7FKQ2"/>
<reference evidence="1" key="2">
    <citation type="submission" date="2019-01" db="UniProtKB">
        <authorList>
            <consortium name="EnsemblPlants"/>
        </authorList>
    </citation>
    <scope>IDENTIFICATION</scope>
    <source>
        <strain evidence="1">cv. Heinz 1706</strain>
    </source>
</reference>
<proteinExistence type="predicted"/>
<keyword evidence="2" id="KW-1185">Reference proteome</keyword>
<dbReference type="AlphaFoldDB" id="A0A3Q7FKQ2"/>
<name>A0A3Q7FKQ2_SOLLC</name>
<protein>
    <submittedName>
        <fullName evidence="1">Uncharacterized protein</fullName>
    </submittedName>
</protein>
<sequence length="93" mass="10684">MACCCPSRMLVVTRRKKRGKGTGEKKGDGLSCCPFGVVVYCFRWRIRRLMALLLHPRQWWRELGVIDIFTAISLLFPSNEPFREPHGQGAFSI</sequence>
<dbReference type="EnsemblPlants" id="Solyc03g059314.1.1">
    <property type="protein sequence ID" value="Solyc03g059314.1.1"/>
    <property type="gene ID" value="Solyc03g059314.1"/>
</dbReference>
<accession>A0A3Q7FKQ2</accession>
<evidence type="ECO:0000313" key="1">
    <source>
        <dbReference type="EnsemblPlants" id="Solyc03g059314.1.1"/>
    </source>
</evidence>